<reference evidence="3 4" key="1">
    <citation type="submission" date="2024-11" db="EMBL/GenBank/DDBJ databases">
        <title>A near-complete genome assembly of Cinchona calisaya.</title>
        <authorList>
            <person name="Lian D.C."/>
            <person name="Zhao X.W."/>
            <person name="Wei L."/>
        </authorList>
    </citation>
    <scope>NUCLEOTIDE SEQUENCE [LARGE SCALE GENOMIC DNA]</scope>
    <source>
        <tissue evidence="3">Nenye</tissue>
    </source>
</reference>
<dbReference type="PANTHER" id="PTHR31635:SF196">
    <property type="entry name" value="REVERSE TRANSCRIPTASE DOMAIN-CONTAINING PROTEIN-RELATED"/>
    <property type="match status" value="1"/>
</dbReference>
<feature type="transmembrane region" description="Helical" evidence="1">
    <location>
        <begin position="59"/>
        <end position="84"/>
    </location>
</feature>
<evidence type="ECO:0000313" key="4">
    <source>
        <dbReference type="Proteomes" id="UP001630127"/>
    </source>
</evidence>
<dbReference type="AlphaFoldDB" id="A0ABD3A2S9"/>
<feature type="domain" description="Reverse transcriptase" evidence="2">
    <location>
        <begin position="1"/>
        <end position="225"/>
    </location>
</feature>
<dbReference type="Pfam" id="PF00078">
    <property type="entry name" value="RVT_1"/>
    <property type="match status" value="1"/>
</dbReference>
<sequence>MKDLMFPHQNSFIPGRRGTDNIILVQELMFKLKHFKGAKGACAIKLDLEKAYDKLEWSFIYQTLLFFGFPLKLIRIIMACIFSFRIAILHNGSLTDWFFPSKGIRQCNPICPYIFFLKMEYLSIKIAQACENKEWHPIRFNVKGHLVSHYLFADDILLFLKTSRTSISSVKAILDEFTVSSLTINFDKFRILFSNNTSWNVKNAICSFLNITHTDNLGKYLGFSLHNDEIRQKIIAIHRQTLSNDVDVLSSETSIYGVFNSKKAYNLCLNLEGRLLAMDALFNWIWKVRYQDRLISRKPPPHPSLKFNTDDSSFGNLGNSGARGIVGDHSGEWIEF</sequence>
<gene>
    <name evidence="3" type="ORF">ACH5RR_013469</name>
</gene>
<proteinExistence type="predicted"/>
<evidence type="ECO:0000259" key="2">
    <source>
        <dbReference type="PROSITE" id="PS50878"/>
    </source>
</evidence>
<keyword evidence="1" id="KW-0472">Membrane</keyword>
<protein>
    <recommendedName>
        <fullName evidence="2">Reverse transcriptase domain-containing protein</fullName>
    </recommendedName>
</protein>
<accession>A0ABD3A2S9</accession>
<evidence type="ECO:0000313" key="3">
    <source>
        <dbReference type="EMBL" id="KAL3525097.1"/>
    </source>
</evidence>
<organism evidence="3 4">
    <name type="scientific">Cinchona calisaya</name>
    <dbReference type="NCBI Taxonomy" id="153742"/>
    <lineage>
        <taxon>Eukaryota</taxon>
        <taxon>Viridiplantae</taxon>
        <taxon>Streptophyta</taxon>
        <taxon>Embryophyta</taxon>
        <taxon>Tracheophyta</taxon>
        <taxon>Spermatophyta</taxon>
        <taxon>Magnoliopsida</taxon>
        <taxon>eudicotyledons</taxon>
        <taxon>Gunneridae</taxon>
        <taxon>Pentapetalae</taxon>
        <taxon>asterids</taxon>
        <taxon>lamiids</taxon>
        <taxon>Gentianales</taxon>
        <taxon>Rubiaceae</taxon>
        <taxon>Cinchonoideae</taxon>
        <taxon>Cinchoneae</taxon>
        <taxon>Cinchona</taxon>
    </lineage>
</organism>
<dbReference type="InterPro" id="IPR043502">
    <property type="entry name" value="DNA/RNA_pol_sf"/>
</dbReference>
<dbReference type="InterPro" id="IPR000477">
    <property type="entry name" value="RT_dom"/>
</dbReference>
<dbReference type="PANTHER" id="PTHR31635">
    <property type="entry name" value="REVERSE TRANSCRIPTASE DOMAIN-CONTAINING PROTEIN-RELATED"/>
    <property type="match status" value="1"/>
</dbReference>
<evidence type="ECO:0000256" key="1">
    <source>
        <dbReference type="SAM" id="Phobius"/>
    </source>
</evidence>
<name>A0ABD3A2S9_9GENT</name>
<comment type="caution">
    <text evidence="3">The sequence shown here is derived from an EMBL/GenBank/DDBJ whole genome shotgun (WGS) entry which is preliminary data.</text>
</comment>
<dbReference type="PROSITE" id="PS50878">
    <property type="entry name" value="RT_POL"/>
    <property type="match status" value="1"/>
</dbReference>
<keyword evidence="1" id="KW-1133">Transmembrane helix</keyword>
<dbReference type="Proteomes" id="UP001630127">
    <property type="component" value="Unassembled WGS sequence"/>
</dbReference>
<dbReference type="EMBL" id="JBJUIK010000006">
    <property type="protein sequence ID" value="KAL3525097.1"/>
    <property type="molecule type" value="Genomic_DNA"/>
</dbReference>
<dbReference type="SUPFAM" id="SSF56672">
    <property type="entry name" value="DNA/RNA polymerases"/>
    <property type="match status" value="1"/>
</dbReference>
<keyword evidence="4" id="KW-1185">Reference proteome</keyword>
<keyword evidence="1" id="KW-0812">Transmembrane</keyword>